<evidence type="ECO:0000256" key="4">
    <source>
        <dbReference type="PROSITE-ProRule" id="PRU00134"/>
    </source>
</evidence>
<dbReference type="Proteomes" id="UP001215598">
    <property type="component" value="Unassembled WGS sequence"/>
</dbReference>
<reference evidence="6" key="1">
    <citation type="submission" date="2023-03" db="EMBL/GenBank/DDBJ databases">
        <title>Massive genome expansion in bonnet fungi (Mycena s.s.) driven by repeated elements and novel gene families across ecological guilds.</title>
        <authorList>
            <consortium name="Lawrence Berkeley National Laboratory"/>
            <person name="Harder C.B."/>
            <person name="Miyauchi S."/>
            <person name="Viragh M."/>
            <person name="Kuo A."/>
            <person name="Thoen E."/>
            <person name="Andreopoulos B."/>
            <person name="Lu D."/>
            <person name="Skrede I."/>
            <person name="Drula E."/>
            <person name="Henrissat B."/>
            <person name="Morin E."/>
            <person name="Kohler A."/>
            <person name="Barry K."/>
            <person name="LaButti K."/>
            <person name="Morin E."/>
            <person name="Salamov A."/>
            <person name="Lipzen A."/>
            <person name="Mereny Z."/>
            <person name="Hegedus B."/>
            <person name="Baldrian P."/>
            <person name="Stursova M."/>
            <person name="Weitz H."/>
            <person name="Taylor A."/>
            <person name="Grigoriev I.V."/>
            <person name="Nagy L.G."/>
            <person name="Martin F."/>
            <person name="Kauserud H."/>
        </authorList>
    </citation>
    <scope>NUCLEOTIDE SEQUENCE</scope>
    <source>
        <strain evidence="6">CBHHK182m</strain>
    </source>
</reference>
<dbReference type="AlphaFoldDB" id="A0AAD7JR25"/>
<dbReference type="PROSITE" id="PS01360">
    <property type="entry name" value="ZF_MYND_1"/>
    <property type="match status" value="1"/>
</dbReference>
<dbReference type="Pfam" id="PF01753">
    <property type="entry name" value="zf-MYND"/>
    <property type="match status" value="1"/>
</dbReference>
<dbReference type="InterPro" id="IPR046824">
    <property type="entry name" value="Mss51-like_C"/>
</dbReference>
<gene>
    <name evidence="6" type="ORF">B0H16DRAFT_1411165</name>
</gene>
<evidence type="ECO:0000256" key="1">
    <source>
        <dbReference type="ARBA" id="ARBA00022723"/>
    </source>
</evidence>
<evidence type="ECO:0000313" key="7">
    <source>
        <dbReference type="Proteomes" id="UP001215598"/>
    </source>
</evidence>
<dbReference type="PANTHER" id="PTHR28069">
    <property type="entry name" value="GH20023P"/>
    <property type="match status" value="1"/>
</dbReference>
<proteinExistence type="predicted"/>
<evidence type="ECO:0000256" key="2">
    <source>
        <dbReference type="ARBA" id="ARBA00022771"/>
    </source>
</evidence>
<dbReference type="PROSITE" id="PS50865">
    <property type="entry name" value="ZF_MYND_2"/>
    <property type="match status" value="1"/>
</dbReference>
<dbReference type="EMBL" id="JARKIB010000017">
    <property type="protein sequence ID" value="KAJ7770015.1"/>
    <property type="molecule type" value="Genomic_DNA"/>
</dbReference>
<dbReference type="Gene3D" id="6.10.140.2220">
    <property type="match status" value="1"/>
</dbReference>
<protein>
    <recommendedName>
        <fullName evidence="5">MYND-type domain-containing protein</fullName>
    </recommendedName>
</protein>
<comment type="caution">
    <text evidence="6">The sequence shown here is derived from an EMBL/GenBank/DDBJ whole genome shotgun (WGS) entry which is preliminary data.</text>
</comment>
<accession>A0AAD7JR25</accession>
<evidence type="ECO:0000259" key="5">
    <source>
        <dbReference type="PROSITE" id="PS50865"/>
    </source>
</evidence>
<organism evidence="6 7">
    <name type="scientific">Mycena metata</name>
    <dbReference type="NCBI Taxonomy" id="1033252"/>
    <lineage>
        <taxon>Eukaryota</taxon>
        <taxon>Fungi</taxon>
        <taxon>Dikarya</taxon>
        <taxon>Basidiomycota</taxon>
        <taxon>Agaricomycotina</taxon>
        <taxon>Agaricomycetes</taxon>
        <taxon>Agaricomycetidae</taxon>
        <taxon>Agaricales</taxon>
        <taxon>Marasmiineae</taxon>
        <taxon>Mycenaceae</taxon>
        <taxon>Mycena</taxon>
    </lineage>
</organism>
<keyword evidence="3" id="KW-0862">Zinc</keyword>
<dbReference type="InterPro" id="IPR002893">
    <property type="entry name" value="Znf_MYND"/>
</dbReference>
<evidence type="ECO:0000256" key="3">
    <source>
        <dbReference type="ARBA" id="ARBA00022833"/>
    </source>
</evidence>
<dbReference type="Pfam" id="PF20179">
    <property type="entry name" value="MSS51_C"/>
    <property type="match status" value="1"/>
</dbReference>
<evidence type="ECO:0000313" key="6">
    <source>
        <dbReference type="EMBL" id="KAJ7770015.1"/>
    </source>
</evidence>
<sequence>MQAERVPPLHARIGQACYKCFKDEDVRLSRCSGCHRISYCSSECQKLDWRQHKAMCKALSGIESNPLAMATLCFSLSSEPTTDLNALHNMTEAHGSNMLQFCERSLGRQSNTGERNLVGFEPRCMVCTRTDQLIRMEVAQKGTTSGSEAPKKLIPCPRCDLSFCCSPAHWEAARALHYAPSCEDGHDGLSHCDMNREVRADLKFAEVMVGAHDVSGQFRWAPERLKGAWASVVGLSWEGEFGEEMRRDVGVPEERPMGPWVRAASEHLSMPMSILYALEKLNDGDAWTKKHTLTVHILGGDRTEITAAPMFEEILHRLPEVKTLKLVLCGPQMEGNHIPRIIPLETCPDCTRLGRKRIHEHVSDTYHGYVKNKGTKFEKPDLCIAFNSGASQSSMHSWPATFKVLVERKIPSLFTAYNCEEAEGEAVLLRKAGATLLPALGPVKNPWGSIKVIPEPNKIYGFYAANGWLAGGFK</sequence>
<keyword evidence="2 4" id="KW-0863">Zinc-finger</keyword>
<feature type="domain" description="MYND-type" evidence="5">
    <location>
        <begin position="17"/>
        <end position="56"/>
    </location>
</feature>
<dbReference type="GO" id="GO:0008270">
    <property type="term" value="F:zinc ion binding"/>
    <property type="evidence" value="ECO:0007669"/>
    <property type="project" value="UniProtKB-KW"/>
</dbReference>
<dbReference type="SUPFAM" id="SSF144232">
    <property type="entry name" value="HIT/MYND zinc finger-like"/>
    <property type="match status" value="1"/>
</dbReference>
<keyword evidence="7" id="KW-1185">Reference proteome</keyword>
<dbReference type="PANTHER" id="PTHR28069:SF2">
    <property type="entry name" value="GH20023P"/>
    <property type="match status" value="1"/>
</dbReference>
<keyword evidence="1" id="KW-0479">Metal-binding</keyword>
<name>A0AAD7JR25_9AGAR</name>